<dbReference type="eggNOG" id="COG2114">
    <property type="taxonomic scope" value="Bacteria"/>
</dbReference>
<dbReference type="PATRIC" id="fig|749927.5.peg.2473"/>
<dbReference type="InterPro" id="IPR027417">
    <property type="entry name" value="P-loop_NTPase"/>
</dbReference>
<dbReference type="KEGG" id="amd:AMED_2396"/>
<dbReference type="EMBL" id="CP002000">
    <property type="protein sequence ID" value="ADJ44192.1"/>
    <property type="molecule type" value="Genomic_DNA"/>
</dbReference>
<dbReference type="Gene3D" id="3.40.50.300">
    <property type="entry name" value="P-loop containing nucleotide triphosphate hydrolases"/>
    <property type="match status" value="1"/>
</dbReference>
<name>A0A0H3D1N8_AMYMU</name>
<dbReference type="GeneID" id="92870174"/>
<accession>A0A0H3D1N8</accession>
<dbReference type="HOGENOM" id="CLU_490628_0_0_11"/>
<dbReference type="RefSeq" id="WP_013224269.1">
    <property type="nucleotide sequence ID" value="NC_014318.1"/>
</dbReference>
<dbReference type="SUPFAM" id="SSF55073">
    <property type="entry name" value="Nucleotide cyclase"/>
    <property type="match status" value="1"/>
</dbReference>
<evidence type="ECO:0000313" key="2">
    <source>
        <dbReference type="Proteomes" id="UP000000328"/>
    </source>
</evidence>
<protein>
    <submittedName>
        <fullName evidence="1">Uncharacterized protein</fullName>
    </submittedName>
</protein>
<organism evidence="1 2">
    <name type="scientific">Amycolatopsis mediterranei (strain U-32)</name>
    <dbReference type="NCBI Taxonomy" id="749927"/>
    <lineage>
        <taxon>Bacteria</taxon>
        <taxon>Bacillati</taxon>
        <taxon>Actinomycetota</taxon>
        <taxon>Actinomycetes</taxon>
        <taxon>Pseudonocardiales</taxon>
        <taxon>Pseudonocardiaceae</taxon>
        <taxon>Amycolatopsis</taxon>
    </lineage>
</organism>
<dbReference type="OrthoDB" id="3482507at2"/>
<dbReference type="AlphaFoldDB" id="A0A0H3D1N8"/>
<evidence type="ECO:0000313" key="1">
    <source>
        <dbReference type="EMBL" id="ADJ44192.1"/>
    </source>
</evidence>
<dbReference type="GO" id="GO:0043531">
    <property type="term" value="F:ADP binding"/>
    <property type="evidence" value="ECO:0007669"/>
    <property type="project" value="InterPro"/>
</dbReference>
<dbReference type="InterPro" id="IPR029787">
    <property type="entry name" value="Nucleotide_cyclase"/>
</dbReference>
<dbReference type="SUPFAM" id="SSF52540">
    <property type="entry name" value="P-loop containing nucleoside triphosphate hydrolases"/>
    <property type="match status" value="1"/>
</dbReference>
<gene>
    <name evidence="1" type="ordered locus">AMED_2396</name>
</gene>
<dbReference type="Gene3D" id="3.30.70.1230">
    <property type="entry name" value="Nucleotide cyclase"/>
    <property type="match status" value="1"/>
</dbReference>
<proteinExistence type="predicted"/>
<reference evidence="1 2" key="1">
    <citation type="journal article" date="2010" name="Cell Res.">
        <title>Complete genome sequence of the rifamycin SV-producing Amycolatopsis mediterranei U32 revealed its genetic characteristics in phylogeny and metabolism.</title>
        <authorList>
            <person name="Zhao W."/>
            <person name="Zhong Y."/>
            <person name="Yuan H."/>
            <person name="Wang J."/>
            <person name="Zheng H."/>
            <person name="Wang Y."/>
            <person name="Cen X."/>
            <person name="Xu F."/>
            <person name="Bai J."/>
            <person name="Han X."/>
            <person name="Lu G."/>
            <person name="Zhu Y."/>
            <person name="Shao Z."/>
            <person name="Yan H."/>
            <person name="Li C."/>
            <person name="Peng N."/>
            <person name="Zhang Z."/>
            <person name="Zhang Y."/>
            <person name="Lin W."/>
            <person name="Fan Y."/>
            <person name="Qin Z."/>
            <person name="Hu Y."/>
            <person name="Zhu B."/>
            <person name="Wang S."/>
            <person name="Ding X."/>
            <person name="Zhao G.P."/>
        </authorList>
    </citation>
    <scope>NUCLEOTIDE SEQUENCE [LARGE SCALE GENOMIC DNA]</scope>
    <source>
        <strain evidence="2">U-32</strain>
    </source>
</reference>
<dbReference type="Proteomes" id="UP000000328">
    <property type="component" value="Chromosome"/>
</dbReference>
<sequence>MIDVEGYGAHRRTNRHRIAIRQGVHELTEAAFAAAGIPWERCDCRDLGDGLLILAPPEIPKSDIVDAMPDQLAAAVSAHNASAAPEEQVRLRAAIHAGEVTYDDHGVVGAAVNFTFRLCDSPALKSELATAPGVLAVIVSSWIYDEVVRHGPPERVTRYRERAVAVKETNTVGWIQLPGQGGSSPASPPTRVDQFESWQYKAYVNHDQLFGTDKLIDIIVRSTGNVLADQVTSIVGAGGIGKTAIAYEAVRELRRRGHFTKVAWTSAANPQATGCSVTTEGFTTVYWLELLRDLAAQLDFDLGPSRTLWESEFARQVAGLPSGDQLLVVVDNLETLPDATDAVGRLRRMGVFKPHALLVTTRWELQSHLPDIAEFRVRPLSPEDSVLFIKHLSMADPDLQEAGDRALAPILDATEGNPFLIKLAVQQYLSSHRPLDHVLRDLRDLRAASGGGEGLAETARSYLYTASLQELERRRGTADADALLASFCVKGRGDSFHYDELEQISGIQPAAGFLATLSTACQLSIVTSFGDGSIDQLRRRYTIHSLLYDFTCGMS</sequence>